<dbReference type="Pfam" id="PF16561">
    <property type="entry name" value="AMPK1_CBM"/>
    <property type="match status" value="1"/>
</dbReference>
<protein>
    <recommendedName>
        <fullName evidence="6">CBS domain-containing protein</fullName>
    </recommendedName>
</protein>
<feature type="domain" description="CBS" evidence="6">
    <location>
        <begin position="493"/>
        <end position="548"/>
    </location>
</feature>
<dbReference type="KEGG" id="cvr:CHLNCDRAFT_142561"/>
<keyword evidence="2" id="KW-0677">Repeat</keyword>
<comment type="similarity">
    <text evidence="1">Belongs to the 5'-AMP-activated protein kinase gamma subunit family.</text>
</comment>
<dbReference type="Gene3D" id="3.10.580.10">
    <property type="entry name" value="CBS-domain"/>
    <property type="match status" value="3"/>
</dbReference>
<dbReference type="PROSITE" id="PS51371">
    <property type="entry name" value="CBS"/>
    <property type="match status" value="2"/>
</dbReference>
<dbReference type="Proteomes" id="UP000008141">
    <property type="component" value="Unassembled WGS sequence"/>
</dbReference>
<dbReference type="InterPro" id="IPR013783">
    <property type="entry name" value="Ig-like_fold"/>
</dbReference>
<dbReference type="PANTHER" id="PTHR13780">
    <property type="entry name" value="AMP-ACTIVATED PROTEIN KINASE, GAMMA REGULATORY SUBUNIT"/>
    <property type="match status" value="1"/>
</dbReference>
<feature type="region of interest" description="Disordered" evidence="5">
    <location>
        <begin position="266"/>
        <end position="294"/>
    </location>
</feature>
<evidence type="ECO:0000256" key="4">
    <source>
        <dbReference type="PROSITE-ProRule" id="PRU00703"/>
    </source>
</evidence>
<dbReference type="InterPro" id="IPR000644">
    <property type="entry name" value="CBS_dom"/>
</dbReference>
<name>E1ZTW6_CHLVA</name>
<organism evidence="8">
    <name type="scientific">Chlorella variabilis</name>
    <name type="common">Green alga</name>
    <dbReference type="NCBI Taxonomy" id="554065"/>
    <lineage>
        <taxon>Eukaryota</taxon>
        <taxon>Viridiplantae</taxon>
        <taxon>Chlorophyta</taxon>
        <taxon>core chlorophytes</taxon>
        <taxon>Trebouxiophyceae</taxon>
        <taxon>Chlorellales</taxon>
        <taxon>Chlorellaceae</taxon>
        <taxon>Chlorella clade</taxon>
        <taxon>Chlorella</taxon>
    </lineage>
</organism>
<evidence type="ECO:0000259" key="6">
    <source>
        <dbReference type="PROSITE" id="PS51371"/>
    </source>
</evidence>
<keyword evidence="8" id="KW-1185">Reference proteome</keyword>
<dbReference type="eggNOG" id="KOG1764">
    <property type="taxonomic scope" value="Eukaryota"/>
</dbReference>
<dbReference type="SMART" id="SM00116">
    <property type="entry name" value="CBS"/>
    <property type="match status" value="2"/>
</dbReference>
<dbReference type="Gene3D" id="2.60.40.10">
    <property type="entry name" value="Immunoglobulins"/>
    <property type="match status" value="1"/>
</dbReference>
<evidence type="ECO:0000256" key="3">
    <source>
        <dbReference type="ARBA" id="ARBA00023122"/>
    </source>
</evidence>
<feature type="compositionally biased region" description="Gly residues" evidence="5">
    <location>
        <begin position="138"/>
        <end position="148"/>
    </location>
</feature>
<reference evidence="7 8" key="1">
    <citation type="journal article" date="2010" name="Plant Cell">
        <title>The Chlorella variabilis NC64A genome reveals adaptation to photosymbiosis, coevolution with viruses, and cryptic sex.</title>
        <authorList>
            <person name="Blanc G."/>
            <person name="Duncan G."/>
            <person name="Agarkova I."/>
            <person name="Borodovsky M."/>
            <person name="Gurnon J."/>
            <person name="Kuo A."/>
            <person name="Lindquist E."/>
            <person name="Lucas S."/>
            <person name="Pangilinan J."/>
            <person name="Polle J."/>
            <person name="Salamov A."/>
            <person name="Terry A."/>
            <person name="Yamada T."/>
            <person name="Dunigan D.D."/>
            <person name="Grigoriev I.V."/>
            <person name="Claverie J.M."/>
            <person name="Van Etten J.L."/>
        </authorList>
    </citation>
    <scope>NUCLEOTIDE SEQUENCE [LARGE SCALE GENOMIC DNA]</scope>
    <source>
        <strain evidence="7 8">NC64A</strain>
    </source>
</reference>
<dbReference type="InterPro" id="IPR046342">
    <property type="entry name" value="CBS_dom_sf"/>
</dbReference>
<feature type="region of interest" description="Disordered" evidence="5">
    <location>
        <begin position="458"/>
        <end position="499"/>
    </location>
</feature>
<keyword evidence="3 4" id="KW-0129">CBS domain</keyword>
<dbReference type="FunCoup" id="E1ZTW6">
    <property type="interactions" value="1657"/>
</dbReference>
<evidence type="ECO:0000256" key="2">
    <source>
        <dbReference type="ARBA" id="ARBA00022737"/>
    </source>
</evidence>
<dbReference type="InterPro" id="IPR050511">
    <property type="entry name" value="AMPK_gamma/SDS23_families"/>
</dbReference>
<feature type="compositionally biased region" description="Pro residues" evidence="5">
    <location>
        <begin position="281"/>
        <end position="291"/>
    </location>
</feature>
<dbReference type="SUPFAM" id="SSF81296">
    <property type="entry name" value="E set domains"/>
    <property type="match status" value="1"/>
</dbReference>
<proteinExistence type="inferred from homology"/>
<dbReference type="OrthoDB" id="531008at2759"/>
<dbReference type="AlphaFoldDB" id="E1ZTW6"/>
<dbReference type="Pfam" id="PF00571">
    <property type="entry name" value="CBS"/>
    <property type="match status" value="2"/>
</dbReference>
<dbReference type="InterPro" id="IPR032640">
    <property type="entry name" value="AMPK1_CBM"/>
</dbReference>
<dbReference type="InterPro" id="IPR014756">
    <property type="entry name" value="Ig_E-set"/>
</dbReference>
<dbReference type="EMBL" id="GL433875">
    <property type="protein sequence ID" value="EFN50752.1"/>
    <property type="molecule type" value="Genomic_DNA"/>
</dbReference>
<feature type="region of interest" description="Disordered" evidence="5">
    <location>
        <begin position="352"/>
        <end position="374"/>
    </location>
</feature>
<gene>
    <name evidence="7" type="ORF">CHLNCDRAFT_142561</name>
</gene>
<feature type="region of interest" description="Disordered" evidence="5">
    <location>
        <begin position="60"/>
        <end position="151"/>
    </location>
</feature>
<evidence type="ECO:0000256" key="5">
    <source>
        <dbReference type="SAM" id="MobiDB-lite"/>
    </source>
</evidence>
<feature type="compositionally biased region" description="Low complexity" evidence="5">
    <location>
        <begin position="76"/>
        <end position="94"/>
    </location>
</feature>
<dbReference type="InParanoid" id="E1ZTW6"/>
<dbReference type="OMA" id="TGPDMAP"/>
<dbReference type="SUPFAM" id="SSF54631">
    <property type="entry name" value="CBS-domain pair"/>
    <property type="match status" value="2"/>
</dbReference>
<dbReference type="STRING" id="554065.E1ZTW6"/>
<evidence type="ECO:0000256" key="1">
    <source>
        <dbReference type="ARBA" id="ARBA00006750"/>
    </source>
</evidence>
<dbReference type="RefSeq" id="XP_005842864.1">
    <property type="nucleotide sequence ID" value="XM_005842802.1"/>
</dbReference>
<dbReference type="GeneID" id="17350175"/>
<feature type="compositionally biased region" description="Low complexity" evidence="5">
    <location>
        <begin position="270"/>
        <end position="280"/>
    </location>
</feature>
<evidence type="ECO:0000313" key="7">
    <source>
        <dbReference type="EMBL" id="EFN50752.1"/>
    </source>
</evidence>
<evidence type="ECO:0000313" key="8">
    <source>
        <dbReference type="Proteomes" id="UP000008141"/>
    </source>
</evidence>
<dbReference type="CDD" id="cd02859">
    <property type="entry name" value="E_set_AMPKbeta_like_N"/>
    <property type="match status" value="1"/>
</dbReference>
<accession>E1ZTW6</accession>
<feature type="compositionally biased region" description="Low complexity" evidence="5">
    <location>
        <begin position="102"/>
        <end position="112"/>
    </location>
</feature>
<sequence length="548" mass="56442">MTTVEGQPGTFTVVVHLPPGYHQYKFIVDGEWRHDESQPFMPDPLGNVNNWLFVRKPEGQAAPAAAGHSHNTSGGLHQSLQQHSQQQHQQQHAAHPQHSHHQPQQPSMLHHQLAGHGGTAPSSRAQSVADMDVASGDPSGGGGGGSTASGGVIAPIAVQADEPAHTKKKARGGAGGAGHDVEAAYELIPESGKVVLLDIDLPMRQAFHALHEQGGALREELVAEGVQPPKPLVAVRPNDSLAAVVRTLFERGCSMAPVLATQAESGKQGAGSAASAAPSPGGVPPAAPPSPSASAAAANCLDGDVLHTATISGVLACLMRHFRASLASLPLLAQPLSALPIGTWAPTSSLAAGVAQGEEQPRQTNGGDPRLRRQQRRVSKLACVRGDTPLTHALGLLLEAGVSCLPVVDANGVLLDIYARADITMLAKSNAYARLQFEDVTVGQALALAGQALPPPQLAAGAGGGAPPPQWGGSPRGSASSLGADPGSQPPPGSKQHRLHVCTPHDALRTVVERLSVPGVRRLVVVDGESRRVEGIVSLSDVAAFLLL</sequence>
<dbReference type="PANTHER" id="PTHR13780:SF35">
    <property type="entry name" value="LD22662P"/>
    <property type="match status" value="1"/>
</dbReference>
<feature type="domain" description="CBS" evidence="6">
    <location>
        <begin position="377"/>
        <end position="434"/>
    </location>
</feature>